<sequence>MRIPLTVMLSGARHDLYVDIAGEARVDDLRVALARHFDVTAQARLSTDAGPVDPAATVVAAGVRAGSVLHLSRQHGSDAEAGGSQPPLRRRQLRVISGADAGLIMALPATGTVTIGRSPENEIRLSVPEASRRHAALRCRVDGVELADIGSRHGTLLDGERLTRPVGWLPGMVAQIGDDRLVLSNGDDPDDPEAAAVTPLPDGRLRFVRQHRFVEPSVPAVVELPRRPQTASRASFAMGLGAVSGLVLGAVAYVVWHNLMFLLFAAVGTATLALSSFATWWQGRRTRAKAERRYEETMSRRQSELAGLLTDEQARRARQAPDVLRVVLTAERTGKRLWERRPGHEDFLEVRLGMADQPSAVAVRDPDAEDAPAPVIPGAPVTVSLATFGTIGLTGPRAQTRAVARWIVAQAAVQTGPADLSIVVLARPGNADARSTWDWVRWLPHARPPTGPLARVGCDEATLRGQIDALAAVVAARRESAAHGPRRYQHNWLVVVDDLPEYDHPGLADVLSHGPEVGVFVVAVDQLPYRCPATVTCADARYLQLRRTGQPDLTVLADQLSPVVAERIGRALAPLHDPEAQAAAVALPSEVALLDLVPTLDLPVLVEQWARTPRQTRVVLGRTGDGPLLVDLAANGPHALVAGATGWGKSALLQSLVGSLALANRPDELGFILVDFKGGAAFNAFAGLPHTVGSISNLDGHQVMRALDSLAGEMRRRQRYLATAGVEKLEQYQQLGDTGALPPECPRRLPRLLVVIDEFAMLKEELPPEILTRLVHVATQGRSLGLHLIIGTQTPRGVIPSEIRPNINLQIALHLPTEHSIDVVGIPDAGSLTVKGRGYLRRGEDAAVTLFQSAFLGGQTRRAPGQPVRVIRAPWELLGYPPPAAGVVDVRDIDVLVEAVRAAARIGSLNGPARPWLPEPPPVLPLSEVDPPQPTGVSLGYGREDHPEERAQPTAGWRLTGGTNLLVAGRPRSGRTTLLRTLAASAAAHYRPDEVALYVMDCGGGGLADLAELPHCGAVVEHTELDRGARLLARLEQTVNLRERSGADGYTVLLIDDWETWQQTFGEVDSGALHDQLVRIVRKGPAAGVHVAITGTSTLLSSGRARPLVEASHDRLALPFDPADYAYLGVPATALPAEPRPGQAVRVTPPYRTVQVAVVGTDPHPDAQIRALRAMAASADDGPGPWRVDRLPAYLTVAEADALPRPPEADSALWVPFGAGGDELSLLGGDLHADGPGLFVVGERRSGRSSTLLGIALELVGRGVEVVVLSPVRSSPLRDLSGVPGVAAILSAPQPTLRQAQLALAAAGDAPTVVLVDDAERLVRTEANAVLRDFLSNADHAGTGMVVATGYDEVAAPAPGTFLADVGAGGTGLLLGPRAPRIQLFGAFTRIPQAYLGGEPVGRAVLLRRHAMAPVQVADPTGGGLGGGSSRVPALLEVTDALAGPMPATADRLRAIVAELRGAGFTSLDEAAVQRAVGLARQGWSGGPAELVKAVS</sequence>
<dbReference type="PROSITE" id="PS50006">
    <property type="entry name" value="FHA_DOMAIN"/>
    <property type="match status" value="1"/>
</dbReference>
<dbReference type="InterPro" id="IPR027417">
    <property type="entry name" value="P-loop_NTPase"/>
</dbReference>
<keyword evidence="3 4" id="KW-0067">ATP-binding</keyword>
<dbReference type="SUPFAM" id="SSF52540">
    <property type="entry name" value="P-loop containing nucleoside triphosphate hydrolases"/>
    <property type="match status" value="3"/>
</dbReference>
<feature type="domain" description="FHA" evidence="6">
    <location>
        <begin position="113"/>
        <end position="162"/>
    </location>
</feature>
<protein>
    <submittedName>
        <fullName evidence="8">Cell division protein FtsK</fullName>
    </submittedName>
</protein>
<dbReference type="RefSeq" id="WP_168071797.1">
    <property type="nucleotide sequence ID" value="NZ_BAAAQJ010000003.1"/>
</dbReference>
<keyword evidence="5" id="KW-0472">Membrane</keyword>
<dbReference type="InterPro" id="IPR050206">
    <property type="entry name" value="FtsK/SpoIIIE/SftA"/>
</dbReference>
<keyword evidence="5" id="KW-0812">Transmembrane</keyword>
<evidence type="ECO:0000313" key="9">
    <source>
        <dbReference type="Proteomes" id="UP000653674"/>
    </source>
</evidence>
<evidence type="ECO:0000256" key="2">
    <source>
        <dbReference type="ARBA" id="ARBA00022741"/>
    </source>
</evidence>
<dbReference type="PANTHER" id="PTHR22683:SF1">
    <property type="entry name" value="TYPE VII SECRETION SYSTEM PROTEIN ESSC"/>
    <property type="match status" value="1"/>
</dbReference>
<keyword evidence="1" id="KW-0597">Phosphoprotein</keyword>
<keyword evidence="5" id="KW-1133">Transmembrane helix</keyword>
<dbReference type="SUPFAM" id="SSF49879">
    <property type="entry name" value="SMAD/FHA domain"/>
    <property type="match status" value="1"/>
</dbReference>
<reference evidence="8" key="1">
    <citation type="submission" date="2021-01" db="EMBL/GenBank/DDBJ databases">
        <title>Whole genome shotgun sequence of Planosporangium flavigriseum NBRC 105377.</title>
        <authorList>
            <person name="Komaki H."/>
            <person name="Tamura T."/>
        </authorList>
    </citation>
    <scope>NUCLEOTIDE SEQUENCE</scope>
    <source>
        <strain evidence="8">NBRC 105377</strain>
    </source>
</reference>
<feature type="transmembrane region" description="Helical" evidence="5">
    <location>
        <begin position="262"/>
        <end position="283"/>
    </location>
</feature>
<evidence type="ECO:0000256" key="4">
    <source>
        <dbReference type="PROSITE-ProRule" id="PRU00289"/>
    </source>
</evidence>
<evidence type="ECO:0000259" key="6">
    <source>
        <dbReference type="PROSITE" id="PS50006"/>
    </source>
</evidence>
<proteinExistence type="predicted"/>
<dbReference type="GO" id="GO:0051301">
    <property type="term" value="P:cell division"/>
    <property type="evidence" value="ECO:0007669"/>
    <property type="project" value="UniProtKB-KW"/>
</dbReference>
<feature type="transmembrane region" description="Helical" evidence="5">
    <location>
        <begin position="236"/>
        <end position="256"/>
    </location>
</feature>
<feature type="binding site" evidence="4">
    <location>
        <begin position="969"/>
        <end position="976"/>
    </location>
    <ligand>
        <name>ATP</name>
        <dbReference type="ChEBI" id="CHEBI:30616"/>
    </ligand>
</feature>
<keyword evidence="8" id="KW-0132">Cell division</keyword>
<gene>
    <name evidence="8" type="ORF">Pfl04_28850</name>
</gene>
<dbReference type="InterPro" id="IPR000253">
    <property type="entry name" value="FHA_dom"/>
</dbReference>
<evidence type="ECO:0000256" key="5">
    <source>
        <dbReference type="SAM" id="Phobius"/>
    </source>
</evidence>
<dbReference type="InterPro" id="IPR008984">
    <property type="entry name" value="SMAD_FHA_dom_sf"/>
</dbReference>
<dbReference type="CDD" id="cd00060">
    <property type="entry name" value="FHA"/>
    <property type="match status" value="1"/>
</dbReference>
<feature type="domain" description="FtsK" evidence="7">
    <location>
        <begin position="625"/>
        <end position="822"/>
    </location>
</feature>
<dbReference type="InterPro" id="IPR002543">
    <property type="entry name" value="FtsK_dom"/>
</dbReference>
<dbReference type="SMART" id="SM00382">
    <property type="entry name" value="AAA"/>
    <property type="match status" value="3"/>
</dbReference>
<evidence type="ECO:0000259" key="7">
    <source>
        <dbReference type="PROSITE" id="PS50901"/>
    </source>
</evidence>
<comment type="caution">
    <text evidence="8">The sequence shown here is derived from an EMBL/GenBank/DDBJ whole genome shotgun (WGS) entry which is preliminary data.</text>
</comment>
<dbReference type="PROSITE" id="PS50901">
    <property type="entry name" value="FTSK"/>
    <property type="match status" value="2"/>
</dbReference>
<dbReference type="Pfam" id="PF01580">
    <property type="entry name" value="FtsK_SpoIIIE"/>
    <property type="match status" value="2"/>
</dbReference>
<dbReference type="Gene3D" id="2.60.200.20">
    <property type="match status" value="1"/>
</dbReference>
<feature type="binding site" evidence="4">
    <location>
        <begin position="643"/>
        <end position="650"/>
    </location>
    <ligand>
        <name>ATP</name>
        <dbReference type="ChEBI" id="CHEBI:30616"/>
    </ligand>
</feature>
<dbReference type="Proteomes" id="UP000653674">
    <property type="component" value="Unassembled WGS sequence"/>
</dbReference>
<dbReference type="GO" id="GO:0003677">
    <property type="term" value="F:DNA binding"/>
    <property type="evidence" value="ECO:0007669"/>
    <property type="project" value="InterPro"/>
</dbReference>
<dbReference type="EMBL" id="BONU01000018">
    <property type="protein sequence ID" value="GIG74481.1"/>
    <property type="molecule type" value="Genomic_DNA"/>
</dbReference>
<keyword evidence="9" id="KW-1185">Reference proteome</keyword>
<dbReference type="PANTHER" id="PTHR22683">
    <property type="entry name" value="SPORULATION PROTEIN RELATED"/>
    <property type="match status" value="1"/>
</dbReference>
<organism evidence="8 9">
    <name type="scientific">Planosporangium flavigriseum</name>
    <dbReference type="NCBI Taxonomy" id="373681"/>
    <lineage>
        <taxon>Bacteria</taxon>
        <taxon>Bacillati</taxon>
        <taxon>Actinomycetota</taxon>
        <taxon>Actinomycetes</taxon>
        <taxon>Micromonosporales</taxon>
        <taxon>Micromonosporaceae</taxon>
        <taxon>Planosporangium</taxon>
    </lineage>
</organism>
<evidence type="ECO:0000313" key="8">
    <source>
        <dbReference type="EMBL" id="GIG74481.1"/>
    </source>
</evidence>
<feature type="domain" description="FtsK" evidence="7">
    <location>
        <begin position="951"/>
        <end position="1127"/>
    </location>
</feature>
<accession>A0A8J3LVR7</accession>
<evidence type="ECO:0000256" key="1">
    <source>
        <dbReference type="ARBA" id="ARBA00022553"/>
    </source>
</evidence>
<dbReference type="Pfam" id="PF00498">
    <property type="entry name" value="FHA"/>
    <property type="match status" value="1"/>
</dbReference>
<evidence type="ECO:0000256" key="3">
    <source>
        <dbReference type="ARBA" id="ARBA00022840"/>
    </source>
</evidence>
<name>A0A8J3LVR7_9ACTN</name>
<dbReference type="SMART" id="SM00240">
    <property type="entry name" value="FHA"/>
    <property type="match status" value="1"/>
</dbReference>
<keyword evidence="8" id="KW-0131">Cell cycle</keyword>
<dbReference type="GO" id="GO:0005524">
    <property type="term" value="F:ATP binding"/>
    <property type="evidence" value="ECO:0007669"/>
    <property type="project" value="UniProtKB-UniRule"/>
</dbReference>
<dbReference type="InterPro" id="IPR003593">
    <property type="entry name" value="AAA+_ATPase"/>
</dbReference>
<dbReference type="Gene3D" id="3.40.50.300">
    <property type="entry name" value="P-loop containing nucleotide triphosphate hydrolases"/>
    <property type="match status" value="4"/>
</dbReference>
<keyword evidence="2 4" id="KW-0547">Nucleotide-binding</keyword>